<sequence length="44" mass="4877">MRRPKDRELTLPARLSEASEIHGITIGAVSWSLVFARLKGERGA</sequence>
<dbReference type="EMBL" id="CP155447">
    <property type="protein sequence ID" value="XBH05175.1"/>
    <property type="molecule type" value="Genomic_DNA"/>
</dbReference>
<reference evidence="1" key="1">
    <citation type="submission" date="2024-05" db="EMBL/GenBank/DDBJ databases">
        <title>Planctomycetes of the genus Singulisphaera possess chitinolytic capabilities.</title>
        <authorList>
            <person name="Ivanova A."/>
        </authorList>
    </citation>
    <scope>NUCLEOTIDE SEQUENCE</scope>
    <source>
        <strain evidence="1">Ch08T</strain>
    </source>
</reference>
<evidence type="ECO:0000313" key="1">
    <source>
        <dbReference type="EMBL" id="XBH05175.1"/>
    </source>
</evidence>
<dbReference type="AlphaFoldDB" id="A0AAU7CJ46"/>
<gene>
    <name evidence="1" type="ORF">V5E97_03905</name>
</gene>
<organism evidence="1">
    <name type="scientific">Singulisphaera sp. Ch08</name>
    <dbReference type="NCBI Taxonomy" id="3120278"/>
    <lineage>
        <taxon>Bacteria</taxon>
        <taxon>Pseudomonadati</taxon>
        <taxon>Planctomycetota</taxon>
        <taxon>Planctomycetia</taxon>
        <taxon>Isosphaerales</taxon>
        <taxon>Isosphaeraceae</taxon>
        <taxon>Singulisphaera</taxon>
    </lineage>
</organism>
<dbReference type="RefSeq" id="WP_406697980.1">
    <property type="nucleotide sequence ID" value="NZ_CP155447.1"/>
</dbReference>
<accession>A0AAU7CJ46</accession>
<name>A0AAU7CJ46_9BACT</name>
<proteinExistence type="predicted"/>
<protein>
    <submittedName>
        <fullName evidence="1">Uncharacterized protein</fullName>
    </submittedName>
</protein>